<dbReference type="Proteomes" id="UP001254770">
    <property type="component" value="Unassembled WGS sequence"/>
</dbReference>
<evidence type="ECO:0000313" key="2">
    <source>
        <dbReference type="EMBL" id="MDT2537083.1"/>
    </source>
</evidence>
<feature type="transmembrane region" description="Helical" evidence="1">
    <location>
        <begin position="94"/>
        <end position="117"/>
    </location>
</feature>
<keyword evidence="1" id="KW-1133">Transmembrane helix</keyword>
<organism evidence="3 4">
    <name type="scientific">Enterococcus raffinosus</name>
    <dbReference type="NCBI Taxonomy" id="71452"/>
    <lineage>
        <taxon>Bacteria</taxon>
        <taxon>Bacillati</taxon>
        <taxon>Bacillota</taxon>
        <taxon>Bacilli</taxon>
        <taxon>Lactobacillales</taxon>
        <taxon>Enterococcaceae</taxon>
        <taxon>Enterococcus</taxon>
    </lineage>
</organism>
<evidence type="ECO:0000313" key="3">
    <source>
        <dbReference type="EMBL" id="MDT2545852.1"/>
    </source>
</evidence>
<accession>A0AAW8TFP5</accession>
<proteinExistence type="predicted"/>
<evidence type="ECO:0008006" key="5">
    <source>
        <dbReference type="Google" id="ProtNLM"/>
    </source>
</evidence>
<reference evidence="3" key="1">
    <citation type="submission" date="2023-03" db="EMBL/GenBank/DDBJ databases">
        <authorList>
            <person name="Shen W."/>
            <person name="Cai J."/>
        </authorList>
    </citation>
    <scope>NUCLEOTIDE SEQUENCE</scope>
    <source>
        <strain evidence="2">B646-2</strain>
        <strain evidence="3">Y15</strain>
    </source>
</reference>
<keyword evidence="1" id="KW-0472">Membrane</keyword>
<dbReference type="AlphaFoldDB" id="A0AAW8TFP5"/>
<evidence type="ECO:0000313" key="4">
    <source>
        <dbReference type="Proteomes" id="UP001254770"/>
    </source>
</evidence>
<evidence type="ECO:0000256" key="1">
    <source>
        <dbReference type="SAM" id="Phobius"/>
    </source>
</evidence>
<sequence length="139" mass="15880">MNKWSVIRELTIIFSFIFTLSIIFALLTGANLTNENVFSILIFSLIVGVGCSIFYIDSLVDLLGIFWIQVAYILLIFTAFFICSKLFVWNVPPMIMGFAFLVIIAGFFIGKAILFSVSVKMTEQMNKQLKKKFQKKDHD</sequence>
<dbReference type="RefSeq" id="WP_010746911.1">
    <property type="nucleotide sequence ID" value="NZ_BAAAXM010000064.1"/>
</dbReference>
<keyword evidence="1" id="KW-0812">Transmembrane</keyword>
<dbReference type="EMBL" id="JARPXL010000019">
    <property type="protein sequence ID" value="MDT2545852.1"/>
    <property type="molecule type" value="Genomic_DNA"/>
</dbReference>
<dbReference type="Proteomes" id="UP001249240">
    <property type="component" value="Unassembled WGS sequence"/>
</dbReference>
<comment type="caution">
    <text evidence="3">The sequence shown here is derived from an EMBL/GenBank/DDBJ whole genome shotgun (WGS) entry which is preliminary data.</text>
</comment>
<feature type="transmembrane region" description="Helical" evidence="1">
    <location>
        <begin position="38"/>
        <end position="56"/>
    </location>
</feature>
<name>A0AAW8TFP5_9ENTE</name>
<dbReference type="EMBL" id="JARPXM010000002">
    <property type="protein sequence ID" value="MDT2537083.1"/>
    <property type="molecule type" value="Genomic_DNA"/>
</dbReference>
<gene>
    <name evidence="3" type="ORF">P7D69_15995</name>
    <name evidence="2" type="ORF">P7D78_03010</name>
</gene>
<feature type="transmembrane region" description="Helical" evidence="1">
    <location>
        <begin position="12"/>
        <end position="32"/>
    </location>
</feature>
<protein>
    <recommendedName>
        <fullName evidence="5">DUF3021 domain-containing protein</fullName>
    </recommendedName>
</protein>
<feature type="transmembrane region" description="Helical" evidence="1">
    <location>
        <begin position="63"/>
        <end position="88"/>
    </location>
</feature>